<dbReference type="PANTHER" id="PTHR46382">
    <property type="entry name" value="PHOSPHATIDATE CYTIDYLYLTRANSFERASE"/>
    <property type="match status" value="1"/>
</dbReference>
<keyword evidence="14" id="KW-0443">Lipid metabolism</keyword>
<dbReference type="GO" id="GO:0016024">
    <property type="term" value="P:CDP-diacylglycerol biosynthetic process"/>
    <property type="evidence" value="ECO:0007669"/>
    <property type="project" value="UniProtKB-UniPathway"/>
</dbReference>
<evidence type="ECO:0000313" key="20">
    <source>
        <dbReference type="EMBL" id="SMO41164.1"/>
    </source>
</evidence>
<keyword evidence="17" id="KW-1208">Phospholipid metabolism</keyword>
<feature type="transmembrane region" description="Helical" evidence="19">
    <location>
        <begin position="173"/>
        <end position="192"/>
    </location>
</feature>
<accession>A0A521B235</accession>
<dbReference type="OrthoDB" id="9799199at2"/>
<evidence type="ECO:0000256" key="9">
    <source>
        <dbReference type="ARBA" id="ARBA00022516"/>
    </source>
</evidence>
<evidence type="ECO:0000256" key="6">
    <source>
        <dbReference type="ARBA" id="ARBA00012487"/>
    </source>
</evidence>
<name>A0A521B235_9BACT</name>
<comment type="pathway">
    <text evidence="4">Lipid metabolism.</text>
</comment>
<evidence type="ECO:0000256" key="3">
    <source>
        <dbReference type="ARBA" id="ARBA00005119"/>
    </source>
</evidence>
<evidence type="ECO:0000256" key="18">
    <source>
        <dbReference type="RuleBase" id="RU003938"/>
    </source>
</evidence>
<evidence type="ECO:0000256" key="8">
    <source>
        <dbReference type="ARBA" id="ARBA00022475"/>
    </source>
</evidence>
<evidence type="ECO:0000256" key="4">
    <source>
        <dbReference type="ARBA" id="ARBA00005189"/>
    </source>
</evidence>
<dbReference type="GO" id="GO:0004605">
    <property type="term" value="F:phosphatidate cytidylyltransferase activity"/>
    <property type="evidence" value="ECO:0007669"/>
    <property type="project" value="UniProtKB-EC"/>
</dbReference>
<evidence type="ECO:0000256" key="7">
    <source>
        <dbReference type="ARBA" id="ARBA00019373"/>
    </source>
</evidence>
<dbReference type="PROSITE" id="PS01315">
    <property type="entry name" value="CDS"/>
    <property type="match status" value="1"/>
</dbReference>
<keyword evidence="8" id="KW-1003">Cell membrane</keyword>
<evidence type="ECO:0000256" key="15">
    <source>
        <dbReference type="ARBA" id="ARBA00023136"/>
    </source>
</evidence>
<evidence type="ECO:0000256" key="19">
    <source>
        <dbReference type="SAM" id="Phobius"/>
    </source>
</evidence>
<dbReference type="PANTHER" id="PTHR46382:SF1">
    <property type="entry name" value="PHOSPHATIDATE CYTIDYLYLTRANSFERASE"/>
    <property type="match status" value="1"/>
</dbReference>
<dbReference type="AlphaFoldDB" id="A0A521B235"/>
<evidence type="ECO:0000256" key="5">
    <source>
        <dbReference type="ARBA" id="ARBA00010185"/>
    </source>
</evidence>
<evidence type="ECO:0000256" key="12">
    <source>
        <dbReference type="ARBA" id="ARBA00022695"/>
    </source>
</evidence>
<proteinExistence type="inferred from homology"/>
<keyword evidence="16" id="KW-0594">Phospholipid biosynthesis</keyword>
<evidence type="ECO:0000256" key="11">
    <source>
        <dbReference type="ARBA" id="ARBA00022692"/>
    </source>
</evidence>
<evidence type="ECO:0000256" key="13">
    <source>
        <dbReference type="ARBA" id="ARBA00022989"/>
    </source>
</evidence>
<comment type="similarity">
    <text evidence="5 18">Belongs to the CDS family.</text>
</comment>
<keyword evidence="21" id="KW-1185">Reference proteome</keyword>
<protein>
    <recommendedName>
        <fullName evidence="7 18">Phosphatidate cytidylyltransferase</fullName>
        <ecNumber evidence="6 18">2.7.7.41</ecNumber>
    </recommendedName>
</protein>
<evidence type="ECO:0000256" key="2">
    <source>
        <dbReference type="ARBA" id="ARBA00004651"/>
    </source>
</evidence>
<keyword evidence="13 19" id="KW-1133">Transmembrane helix</keyword>
<dbReference type="InterPro" id="IPR000374">
    <property type="entry name" value="PC_trans"/>
</dbReference>
<dbReference type="GO" id="GO:0005886">
    <property type="term" value="C:plasma membrane"/>
    <property type="evidence" value="ECO:0007669"/>
    <property type="project" value="UniProtKB-SubCell"/>
</dbReference>
<keyword evidence="15 19" id="KW-0472">Membrane</keyword>
<comment type="pathway">
    <text evidence="3 18">Phospholipid metabolism; CDP-diacylglycerol biosynthesis; CDP-diacylglycerol from sn-glycerol 3-phosphate: step 3/3.</text>
</comment>
<keyword evidence="10 18" id="KW-0808">Transferase</keyword>
<evidence type="ECO:0000256" key="14">
    <source>
        <dbReference type="ARBA" id="ARBA00023098"/>
    </source>
</evidence>
<dbReference type="Proteomes" id="UP000317315">
    <property type="component" value="Unassembled WGS sequence"/>
</dbReference>
<dbReference type="RefSeq" id="WP_142933986.1">
    <property type="nucleotide sequence ID" value="NZ_FXTM01000003.1"/>
</dbReference>
<evidence type="ECO:0000256" key="17">
    <source>
        <dbReference type="ARBA" id="ARBA00023264"/>
    </source>
</evidence>
<dbReference type="UniPathway" id="UPA00557">
    <property type="reaction ID" value="UER00614"/>
</dbReference>
<feature type="transmembrane region" description="Helical" evidence="19">
    <location>
        <begin position="77"/>
        <end position="101"/>
    </location>
</feature>
<feature type="transmembrane region" description="Helical" evidence="19">
    <location>
        <begin position="50"/>
        <end position="71"/>
    </location>
</feature>
<reference evidence="20 21" key="1">
    <citation type="submission" date="2017-05" db="EMBL/GenBank/DDBJ databases">
        <authorList>
            <person name="Varghese N."/>
            <person name="Submissions S."/>
        </authorList>
    </citation>
    <scope>NUCLEOTIDE SEQUENCE [LARGE SCALE GENOMIC DNA]</scope>
    <source>
        <strain evidence="20 21">DSM 16304</strain>
    </source>
</reference>
<keyword evidence="9" id="KW-0444">Lipid biosynthesis</keyword>
<dbReference type="EC" id="2.7.7.41" evidence="6 18"/>
<keyword evidence="12 18" id="KW-0548">Nucleotidyltransferase</keyword>
<gene>
    <name evidence="20" type="ORF">SAMN06269117_10379</name>
</gene>
<feature type="transmembrane region" description="Helical" evidence="19">
    <location>
        <begin position="6"/>
        <end position="38"/>
    </location>
</feature>
<evidence type="ECO:0000256" key="10">
    <source>
        <dbReference type="ARBA" id="ARBA00022679"/>
    </source>
</evidence>
<evidence type="ECO:0000256" key="1">
    <source>
        <dbReference type="ARBA" id="ARBA00001698"/>
    </source>
</evidence>
<sequence length="260" mass="28454">MKERTVGALIVVVYALLMILSPKPLYASLVYMLGVFIISELFKMASLEKFLTVSVIIYSLVFILSTNPIVVSPFFHSFLSSVLIASPAFLFLSLFSYALIVDGKISESFVPTLGFLIYSIFGIISLSLISKKEFILLLSIVWSTDTFAYLTGKYFGRRRLIPSVSPKKTVEGSAGGSILGTLISYLVAVKLSVFSQGFQTFLLLFMLTVISQIGDLFESSLKRFFNVKDSGKTIPGHGGVLDRLDSTLAVAPFLYVISGG</sequence>
<feature type="transmembrane region" description="Helical" evidence="19">
    <location>
        <begin position="134"/>
        <end position="152"/>
    </location>
</feature>
<comment type="subcellular location">
    <subcellularLocation>
        <location evidence="2">Cell membrane</location>
        <topology evidence="2">Multi-pass membrane protein</topology>
    </subcellularLocation>
</comment>
<organism evidence="20 21">
    <name type="scientific">Balnearium lithotrophicum</name>
    <dbReference type="NCBI Taxonomy" id="223788"/>
    <lineage>
        <taxon>Bacteria</taxon>
        <taxon>Pseudomonadati</taxon>
        <taxon>Aquificota</taxon>
        <taxon>Aquificia</taxon>
        <taxon>Desulfurobacteriales</taxon>
        <taxon>Desulfurobacteriaceae</taxon>
        <taxon>Balnearium</taxon>
    </lineage>
</organism>
<feature type="transmembrane region" description="Helical" evidence="19">
    <location>
        <begin position="108"/>
        <end position="128"/>
    </location>
</feature>
<evidence type="ECO:0000313" key="21">
    <source>
        <dbReference type="Proteomes" id="UP000317315"/>
    </source>
</evidence>
<dbReference type="EMBL" id="FXTM01000003">
    <property type="protein sequence ID" value="SMO41164.1"/>
    <property type="molecule type" value="Genomic_DNA"/>
</dbReference>
<comment type="catalytic activity">
    <reaction evidence="1 18">
        <text>a 1,2-diacyl-sn-glycero-3-phosphate + CTP + H(+) = a CDP-1,2-diacyl-sn-glycerol + diphosphate</text>
        <dbReference type="Rhea" id="RHEA:16229"/>
        <dbReference type="ChEBI" id="CHEBI:15378"/>
        <dbReference type="ChEBI" id="CHEBI:33019"/>
        <dbReference type="ChEBI" id="CHEBI:37563"/>
        <dbReference type="ChEBI" id="CHEBI:58332"/>
        <dbReference type="ChEBI" id="CHEBI:58608"/>
        <dbReference type="EC" id="2.7.7.41"/>
    </reaction>
</comment>
<dbReference type="Pfam" id="PF01148">
    <property type="entry name" value="CTP_transf_1"/>
    <property type="match status" value="1"/>
</dbReference>
<keyword evidence="11 18" id="KW-0812">Transmembrane</keyword>
<evidence type="ECO:0000256" key="16">
    <source>
        <dbReference type="ARBA" id="ARBA00023209"/>
    </source>
</evidence>